<dbReference type="InterPro" id="IPR014500">
    <property type="entry name" value="UCP019307_cupin"/>
</dbReference>
<dbReference type="PIRSF" id="PIRSF019307">
    <property type="entry name" value="UCP019307"/>
    <property type="match status" value="1"/>
</dbReference>
<dbReference type="CDD" id="cd02219">
    <property type="entry name" value="cupin_YjlB-like"/>
    <property type="match status" value="1"/>
</dbReference>
<protein>
    <submittedName>
        <fullName evidence="2">Uncharacterized protein YjlB</fullName>
    </submittedName>
</protein>
<evidence type="ECO:0000313" key="2">
    <source>
        <dbReference type="EMBL" id="MBP2001939.1"/>
    </source>
</evidence>
<proteinExistence type="predicted"/>
<sequence length="170" mass="18825">MTDFLVEALYFQACGDIPNHPTLPVLWVRGVFGECPAQIESIFNQNGWLNSWTNGVFSYHHYHSNSHEVLGVLSGRAELMLGGVKGKKLNVETGDVILLPAGTGHKKCWASPDFRVVGAYPNGQTYDTCSGGTEKEVQAAMQRIKQVPLPLQDPMFGRSGPVFEFWKNSR</sequence>
<dbReference type="InterPro" id="IPR013096">
    <property type="entry name" value="Cupin_2"/>
</dbReference>
<dbReference type="InterPro" id="IPR014710">
    <property type="entry name" value="RmlC-like_jellyroll"/>
</dbReference>
<dbReference type="RefSeq" id="WP_245339312.1">
    <property type="nucleotide sequence ID" value="NZ_JAGGLD010000005.1"/>
</dbReference>
<dbReference type="PANTHER" id="PTHR36448">
    <property type="entry name" value="BLR7373 PROTEIN"/>
    <property type="match status" value="1"/>
</dbReference>
<dbReference type="InterPro" id="IPR011051">
    <property type="entry name" value="RmlC_Cupin_sf"/>
</dbReference>
<dbReference type="PANTHER" id="PTHR36448:SF2">
    <property type="entry name" value="CUPIN TYPE-1 DOMAIN-CONTAINING PROTEIN"/>
    <property type="match status" value="1"/>
</dbReference>
<dbReference type="Pfam" id="PF07883">
    <property type="entry name" value="Cupin_2"/>
    <property type="match status" value="1"/>
</dbReference>
<dbReference type="EMBL" id="JAGGLD010000005">
    <property type="protein sequence ID" value="MBP2001939.1"/>
    <property type="molecule type" value="Genomic_DNA"/>
</dbReference>
<dbReference type="Proteomes" id="UP001519288">
    <property type="component" value="Unassembled WGS sequence"/>
</dbReference>
<comment type="caution">
    <text evidence="2">The sequence shown here is derived from an EMBL/GenBank/DDBJ whole genome shotgun (WGS) entry which is preliminary data.</text>
</comment>
<dbReference type="Gene3D" id="2.60.120.10">
    <property type="entry name" value="Jelly Rolls"/>
    <property type="match status" value="1"/>
</dbReference>
<dbReference type="InterPro" id="IPR047121">
    <property type="entry name" value="YjiB-like"/>
</dbReference>
<feature type="domain" description="Cupin type-2" evidence="1">
    <location>
        <begin position="59"/>
        <end position="106"/>
    </location>
</feature>
<accession>A0ABS4JJQ7</accession>
<organism evidence="2 3">
    <name type="scientific">Paenibacillus shirakamiensis</name>
    <dbReference type="NCBI Taxonomy" id="1265935"/>
    <lineage>
        <taxon>Bacteria</taxon>
        <taxon>Bacillati</taxon>
        <taxon>Bacillota</taxon>
        <taxon>Bacilli</taxon>
        <taxon>Bacillales</taxon>
        <taxon>Paenibacillaceae</taxon>
        <taxon>Paenibacillus</taxon>
    </lineage>
</organism>
<dbReference type="SUPFAM" id="SSF51182">
    <property type="entry name" value="RmlC-like cupins"/>
    <property type="match status" value="1"/>
</dbReference>
<reference evidence="2 3" key="1">
    <citation type="submission" date="2021-03" db="EMBL/GenBank/DDBJ databases">
        <title>Genomic Encyclopedia of Type Strains, Phase IV (KMG-IV): sequencing the most valuable type-strain genomes for metagenomic binning, comparative biology and taxonomic classification.</title>
        <authorList>
            <person name="Goeker M."/>
        </authorList>
    </citation>
    <scope>NUCLEOTIDE SEQUENCE [LARGE SCALE GENOMIC DNA]</scope>
    <source>
        <strain evidence="2 3">DSM 26806</strain>
    </source>
</reference>
<keyword evidence="3" id="KW-1185">Reference proteome</keyword>
<evidence type="ECO:0000313" key="3">
    <source>
        <dbReference type="Proteomes" id="UP001519288"/>
    </source>
</evidence>
<name>A0ABS4JJQ7_9BACL</name>
<evidence type="ECO:0000259" key="1">
    <source>
        <dbReference type="Pfam" id="PF07883"/>
    </source>
</evidence>
<gene>
    <name evidence="2" type="ORF">J2Z69_002995</name>
</gene>